<dbReference type="InterPro" id="IPR005691">
    <property type="entry name" value="Tic20"/>
</dbReference>
<dbReference type="AlphaFoldDB" id="A0A1X9PTW5"/>
<evidence type="ECO:0000256" key="6">
    <source>
        <dbReference type="ARBA" id="ARBA00023136"/>
    </source>
</evidence>
<dbReference type="PANTHER" id="PTHR33510">
    <property type="entry name" value="PROTEIN TIC 20-II, CHLOROPLASTIC"/>
    <property type="match status" value="1"/>
</dbReference>
<feature type="transmembrane region" description="Helical" evidence="7">
    <location>
        <begin position="149"/>
        <end position="170"/>
    </location>
</feature>
<evidence type="ECO:0000313" key="8">
    <source>
        <dbReference type="EMBL" id="ARO90947.1"/>
    </source>
</evidence>
<dbReference type="Pfam" id="PF16166">
    <property type="entry name" value="TIC20"/>
    <property type="match status" value="1"/>
</dbReference>
<proteinExistence type="inferred from homology"/>
<evidence type="ECO:0000256" key="7">
    <source>
        <dbReference type="RuleBase" id="RU367003"/>
    </source>
</evidence>
<keyword evidence="7 8" id="KW-0150">Chloroplast</keyword>
<evidence type="ECO:0000256" key="1">
    <source>
        <dbReference type="ARBA" id="ARBA00004508"/>
    </source>
</evidence>
<feature type="transmembrane region" description="Helical" evidence="7">
    <location>
        <begin position="83"/>
        <end position="104"/>
    </location>
</feature>
<keyword evidence="6 7" id="KW-0472">Membrane</keyword>
<feature type="transmembrane region" description="Helical" evidence="7">
    <location>
        <begin position="39"/>
        <end position="63"/>
    </location>
</feature>
<geneLocation type="chloroplast" evidence="8"/>
<comment type="similarity">
    <text evidence="2 7">Belongs to the Tic20 family.</text>
</comment>
<evidence type="ECO:0000256" key="2">
    <source>
        <dbReference type="ARBA" id="ARBA00009596"/>
    </source>
</evidence>
<comment type="subcellular location">
    <subcellularLocation>
        <location evidence="1 7">Plastid</location>
        <location evidence="1 7">Chloroplast membrane</location>
        <topology evidence="1 7">Multi-pass membrane protein</topology>
    </subcellularLocation>
</comment>
<name>A0A1X9PTW5_9RHOD</name>
<organism evidence="8">
    <name type="scientific">Corynoplastis japonica</name>
    <dbReference type="NCBI Taxonomy" id="700918"/>
    <lineage>
        <taxon>Eukaryota</taxon>
        <taxon>Rhodophyta</taxon>
        <taxon>Rhodellophyceae</taxon>
        <taxon>Rhodellales</taxon>
        <taxon>Rhodellaceae</taxon>
        <taxon>Corynoplastis</taxon>
    </lineage>
</organism>
<evidence type="ECO:0000256" key="3">
    <source>
        <dbReference type="ARBA" id="ARBA00017412"/>
    </source>
</evidence>
<protein>
    <recommendedName>
        <fullName evidence="3 7">Tic20 family protein Ycf60</fullName>
    </recommendedName>
</protein>
<sequence>MNLYFLFLIILMIILFIIIGIIFYRILKFYTEVSKISAVSRLVAVIPYFYPLLQSFVDFGLAVLLKYPSIFVELYKNTLVYPVYFYSSHSWLGTIAFFAIYLLLIRSHNLFPVSKFVKFNALQSILLVLIMTFFSLLLRYLPLGLTETLYGIMICNALFLLFLSMTIYSINKALKGEFAEIPIISEAAKFHTDAKF</sequence>
<dbReference type="EMBL" id="KY709210">
    <property type="protein sequence ID" value="ARO90947.1"/>
    <property type="molecule type" value="Genomic_DNA"/>
</dbReference>
<gene>
    <name evidence="8" type="primary">ycf60</name>
</gene>
<keyword evidence="5 7" id="KW-1133">Transmembrane helix</keyword>
<keyword evidence="7 8" id="KW-0934">Plastid</keyword>
<evidence type="ECO:0000256" key="4">
    <source>
        <dbReference type="ARBA" id="ARBA00022692"/>
    </source>
</evidence>
<dbReference type="GO" id="GO:0031969">
    <property type="term" value="C:chloroplast membrane"/>
    <property type="evidence" value="ECO:0007669"/>
    <property type="project" value="UniProtKB-SubCell"/>
</dbReference>
<evidence type="ECO:0000256" key="5">
    <source>
        <dbReference type="ARBA" id="ARBA00022989"/>
    </source>
</evidence>
<reference evidence="8" key="1">
    <citation type="submission" date="2017-03" db="EMBL/GenBank/DDBJ databases">
        <title>The new red algal subphylum Proteorhodophytina comprises the largest and most divergent plastid genomes known.</title>
        <authorList>
            <person name="Munoz-Gomez S.A."/>
            <person name="Mejia-Franco F.G."/>
            <person name="Durnin K."/>
            <person name="Morgan C."/>
            <person name="Grisdale C.J."/>
            <person name="Archibald J.M."/>
            <person name="Slamovits C.H."/>
        </authorList>
    </citation>
    <scope>NUCLEOTIDE SEQUENCE</scope>
    <source>
        <strain evidence="8">NIES-2662</strain>
    </source>
</reference>
<keyword evidence="4 7" id="KW-0812">Transmembrane</keyword>
<feature type="transmembrane region" description="Helical" evidence="7">
    <location>
        <begin position="116"/>
        <end position="137"/>
    </location>
</feature>
<dbReference type="PANTHER" id="PTHR33510:SF5">
    <property type="entry name" value="PROTEIN TIC 20-II, CHLOROPLASTIC"/>
    <property type="match status" value="1"/>
</dbReference>
<feature type="transmembrane region" description="Helical" evidence="7">
    <location>
        <begin position="6"/>
        <end position="27"/>
    </location>
</feature>
<accession>A0A1X9PTW5</accession>